<dbReference type="Pfam" id="PF00107">
    <property type="entry name" value="ADH_zinc_N"/>
    <property type="match status" value="1"/>
</dbReference>
<protein>
    <submittedName>
        <fullName evidence="6">L-iditol 2-dehydrogenase</fullName>
        <ecNumber evidence="6">1.1.1.14</ecNumber>
    </submittedName>
</protein>
<dbReference type="InterPro" id="IPR013154">
    <property type="entry name" value="ADH-like_N"/>
</dbReference>
<dbReference type="SUPFAM" id="SSF50129">
    <property type="entry name" value="GroES-like"/>
    <property type="match status" value="1"/>
</dbReference>
<dbReference type="InterPro" id="IPR013149">
    <property type="entry name" value="ADH-like_C"/>
</dbReference>
<comment type="caution">
    <text evidence="6">The sequence shown here is derived from an EMBL/GenBank/DDBJ whole genome shotgun (WGS) entry which is preliminary data.</text>
</comment>
<comment type="cofactor">
    <cofactor evidence="4">
        <name>Zn(2+)</name>
        <dbReference type="ChEBI" id="CHEBI:29105"/>
    </cofactor>
</comment>
<reference evidence="6" key="1">
    <citation type="submission" date="2020-10" db="EMBL/GenBank/DDBJ databases">
        <title>Genomic Encyclopedia of Type Strains, Phase IV (KMG-IV): sequencing the most valuable type-strain genomes for metagenomic binning, comparative biology and taxonomic classification.</title>
        <authorList>
            <person name="Goeker M."/>
        </authorList>
    </citation>
    <scope>NUCLEOTIDE SEQUENCE</scope>
    <source>
        <strain evidence="6">DSM 13886</strain>
    </source>
</reference>
<dbReference type="InterPro" id="IPR002328">
    <property type="entry name" value="ADH_Zn_CS"/>
</dbReference>
<organism evidence="6 7">
    <name type="scientific">Sporosarcina limicola</name>
    <dbReference type="NCBI Taxonomy" id="34101"/>
    <lineage>
        <taxon>Bacteria</taxon>
        <taxon>Bacillati</taxon>
        <taxon>Bacillota</taxon>
        <taxon>Bacilli</taxon>
        <taxon>Bacillales</taxon>
        <taxon>Caryophanaceae</taxon>
        <taxon>Sporosarcina</taxon>
    </lineage>
</organism>
<dbReference type="SMART" id="SM00829">
    <property type="entry name" value="PKS_ER"/>
    <property type="match status" value="1"/>
</dbReference>
<dbReference type="InterPro" id="IPR011032">
    <property type="entry name" value="GroES-like_sf"/>
</dbReference>
<dbReference type="CDD" id="cd08258">
    <property type="entry name" value="Zn_ADH4"/>
    <property type="match status" value="1"/>
</dbReference>
<dbReference type="Gene3D" id="3.40.50.720">
    <property type="entry name" value="NAD(P)-binding Rossmann-like Domain"/>
    <property type="match status" value="1"/>
</dbReference>
<evidence type="ECO:0000256" key="4">
    <source>
        <dbReference type="RuleBase" id="RU361277"/>
    </source>
</evidence>
<dbReference type="PROSITE" id="PS00059">
    <property type="entry name" value="ADH_ZINC"/>
    <property type="match status" value="1"/>
</dbReference>
<dbReference type="InterPro" id="IPR050129">
    <property type="entry name" value="Zn_alcohol_dh"/>
</dbReference>
<dbReference type="Proteomes" id="UP000658225">
    <property type="component" value="Unassembled WGS sequence"/>
</dbReference>
<evidence type="ECO:0000256" key="3">
    <source>
        <dbReference type="ARBA" id="ARBA00023002"/>
    </source>
</evidence>
<dbReference type="EC" id="1.1.1.14" evidence="6"/>
<gene>
    <name evidence="6" type="ORF">H4683_002659</name>
</gene>
<feature type="domain" description="Enoyl reductase (ER)" evidence="5">
    <location>
        <begin position="12"/>
        <end position="340"/>
    </location>
</feature>
<evidence type="ECO:0000256" key="1">
    <source>
        <dbReference type="ARBA" id="ARBA00022723"/>
    </source>
</evidence>
<dbReference type="PANTHER" id="PTHR43401:SF2">
    <property type="entry name" value="L-THREONINE 3-DEHYDROGENASE"/>
    <property type="match status" value="1"/>
</dbReference>
<dbReference type="SUPFAM" id="SSF51735">
    <property type="entry name" value="NAD(P)-binding Rossmann-fold domains"/>
    <property type="match status" value="1"/>
</dbReference>
<proteinExistence type="inferred from homology"/>
<dbReference type="Gene3D" id="3.90.180.10">
    <property type="entry name" value="Medium-chain alcohol dehydrogenases, catalytic domain"/>
    <property type="match status" value="1"/>
</dbReference>
<sequence>MKALYKTKLGFGNVDLLAVDEPICPPDKVKVEVKYTGICGTDLHIYHDTFKSYPPVIMGHEFSGIVAEVGANVKKVKLGDRVTVLGSTAITCGTCTYCKTGYYMFCPERRGMGHGIDGSFTKYSVVREDMIYTIPDNVSLEEAALSEPLACAVQAIEELTTIHVGDTVLLSGPGPIGLICLSLLAVKGCKVIVAGTSADATRLEIAKELGAAVVVNVSEVDLQEIVMKETNGLGVDVTVECAGAGPSINSCLQALRQLGKHIQVGIVGKEITMNYDFILYKQIQLFGSLAHSMKTWDRVIQILEQQKVDLKPIITHKLPLTEWKAAFDMCEQQECGKVLLSHE</sequence>
<dbReference type="PANTHER" id="PTHR43401">
    <property type="entry name" value="L-THREONINE 3-DEHYDROGENASE"/>
    <property type="match status" value="1"/>
</dbReference>
<comment type="similarity">
    <text evidence="4">Belongs to the zinc-containing alcohol dehydrogenase family.</text>
</comment>
<dbReference type="RefSeq" id="WP_192599249.1">
    <property type="nucleotide sequence ID" value="NZ_JADBEL010000014.1"/>
</dbReference>
<accession>A0A927R728</accession>
<evidence type="ECO:0000313" key="6">
    <source>
        <dbReference type="EMBL" id="MBE1555539.1"/>
    </source>
</evidence>
<dbReference type="EMBL" id="JADBEL010000014">
    <property type="protein sequence ID" value="MBE1555539.1"/>
    <property type="molecule type" value="Genomic_DNA"/>
</dbReference>
<keyword evidence="7" id="KW-1185">Reference proteome</keyword>
<evidence type="ECO:0000256" key="2">
    <source>
        <dbReference type="ARBA" id="ARBA00022833"/>
    </source>
</evidence>
<keyword evidence="3 6" id="KW-0560">Oxidoreductase</keyword>
<dbReference type="GO" id="GO:0003939">
    <property type="term" value="F:L-iditol 2-dehydrogenase (NAD+) activity"/>
    <property type="evidence" value="ECO:0007669"/>
    <property type="project" value="UniProtKB-EC"/>
</dbReference>
<dbReference type="Pfam" id="PF08240">
    <property type="entry name" value="ADH_N"/>
    <property type="match status" value="1"/>
</dbReference>
<name>A0A927R728_9BACL</name>
<dbReference type="InterPro" id="IPR036291">
    <property type="entry name" value="NAD(P)-bd_dom_sf"/>
</dbReference>
<keyword evidence="1 4" id="KW-0479">Metal-binding</keyword>
<evidence type="ECO:0000313" key="7">
    <source>
        <dbReference type="Proteomes" id="UP000658225"/>
    </source>
</evidence>
<keyword evidence="2 4" id="KW-0862">Zinc</keyword>
<dbReference type="GO" id="GO:0008270">
    <property type="term" value="F:zinc ion binding"/>
    <property type="evidence" value="ECO:0007669"/>
    <property type="project" value="InterPro"/>
</dbReference>
<dbReference type="AlphaFoldDB" id="A0A927R728"/>
<evidence type="ECO:0000259" key="5">
    <source>
        <dbReference type="SMART" id="SM00829"/>
    </source>
</evidence>
<dbReference type="InterPro" id="IPR020843">
    <property type="entry name" value="ER"/>
</dbReference>